<feature type="binding site" evidence="3">
    <location>
        <position position="65"/>
    </location>
    <ligand>
        <name>substrate</name>
    </ligand>
</feature>
<feature type="binding site" evidence="3">
    <location>
        <begin position="75"/>
        <end position="76"/>
    </location>
    <ligand>
        <name>substrate</name>
    </ligand>
</feature>
<feature type="site" description="Could be important to modulate the pK values of the two catalytic cysteine residues" evidence="3">
    <location>
        <position position="163"/>
    </location>
</feature>
<reference evidence="5 6" key="1">
    <citation type="submission" date="2018-07" db="EMBL/GenBank/DDBJ databases">
        <title>Anaerosacharophilus polymeroproducens gen. nov. sp. nov., an anaerobic bacterium isolated from salt field.</title>
        <authorList>
            <person name="Kim W."/>
            <person name="Yang S.-H."/>
            <person name="Oh J."/>
            <person name="Lee J.-H."/>
            <person name="Kwon K.K."/>
        </authorList>
    </citation>
    <scope>NUCLEOTIDE SEQUENCE [LARGE SCALE GENOMIC DNA]</scope>
    <source>
        <strain evidence="5 6">MCWD5</strain>
    </source>
</reference>
<dbReference type="PANTHER" id="PTHR31689">
    <property type="entry name" value="DIAMINOPIMELATE EPIMERASE, CHLOROPLASTIC"/>
    <property type="match status" value="1"/>
</dbReference>
<evidence type="ECO:0000313" key="5">
    <source>
        <dbReference type="EMBL" id="RDU23298.1"/>
    </source>
</evidence>
<gene>
    <name evidence="3" type="primary">dapF</name>
    <name evidence="5" type="ORF">DWV06_10355</name>
</gene>
<comment type="catalytic activity">
    <reaction evidence="3">
        <text>(2S,6S)-2,6-diaminopimelate = meso-2,6-diaminopimelate</text>
        <dbReference type="Rhea" id="RHEA:15393"/>
        <dbReference type="ChEBI" id="CHEBI:57609"/>
        <dbReference type="ChEBI" id="CHEBI:57791"/>
        <dbReference type="EC" id="5.1.1.7"/>
    </reaction>
</comment>
<evidence type="ECO:0000313" key="6">
    <source>
        <dbReference type="Proteomes" id="UP000255036"/>
    </source>
</evidence>
<accession>A0A371AUQ6</accession>
<dbReference type="SUPFAM" id="SSF54506">
    <property type="entry name" value="Diaminopimelate epimerase-like"/>
    <property type="match status" value="2"/>
</dbReference>
<dbReference type="Proteomes" id="UP000255036">
    <property type="component" value="Unassembled WGS sequence"/>
</dbReference>
<feature type="binding site" evidence="3">
    <location>
        <position position="194"/>
    </location>
    <ligand>
        <name>substrate</name>
    </ligand>
</feature>
<keyword evidence="3" id="KW-0457">Lysine biosynthesis</keyword>
<dbReference type="RefSeq" id="WP_115482114.1">
    <property type="nucleotide sequence ID" value="NZ_QRCT01000029.1"/>
</dbReference>
<name>A0A371AUQ6_9FIRM</name>
<dbReference type="AlphaFoldDB" id="A0A371AUQ6"/>
<dbReference type="PANTHER" id="PTHR31689:SF0">
    <property type="entry name" value="DIAMINOPIMELATE EPIMERASE"/>
    <property type="match status" value="1"/>
</dbReference>
<protein>
    <recommendedName>
        <fullName evidence="3 4">Diaminopimelate epimerase</fullName>
        <shortName evidence="3">DAP epimerase</shortName>
        <ecNumber evidence="3 4">5.1.1.7</ecNumber>
    </recommendedName>
    <alternativeName>
        <fullName evidence="3">PLP-independent amino acid racemase</fullName>
    </alternativeName>
</protein>
<sequence length="281" mass="31213">MNTIQLKKYHGLGNDYLVLDPNKNKIHLQDRKIEMICRRNFGVGADGLLYGPLTDEDKIEVKIYNSDGSEAEISGNGVRIFAKYLLDEGYVNEKKFTLTTRSGDVEIEFMDEEGTTMKVSMGKADFSTKKIPLISELGEIVNQRMKFKDAYYNTTCLSLGNPHCIIMAEEVTSQKAKELGPYVEGASCFLNRINMQLLEVQDRDNIKIEIYERGSGYTLASGTSACAAAAAAYRMGLINSKVMVHMQGGSLCVEIMEDMEIFMTGTVGTVGTFTLAEDFFA</sequence>
<dbReference type="NCBIfam" id="TIGR00652">
    <property type="entry name" value="DapF"/>
    <property type="match status" value="1"/>
</dbReference>
<evidence type="ECO:0000256" key="2">
    <source>
        <dbReference type="ARBA" id="ARBA00023235"/>
    </source>
</evidence>
<comment type="function">
    <text evidence="3">Catalyzes the stereoinversion of LL-2,6-diaminopimelate (L,L-DAP) to meso-diaminopimelate (meso-DAP), a precursor of L-lysine and an essential component of the bacterial peptidoglycan.</text>
</comment>
<feature type="binding site" evidence="3">
    <location>
        <position position="161"/>
    </location>
    <ligand>
        <name>substrate</name>
    </ligand>
</feature>
<keyword evidence="2 3" id="KW-0413">Isomerase</keyword>
<comment type="caution">
    <text evidence="3">Lacks conserved residue(s) required for the propagation of feature annotation.</text>
</comment>
<dbReference type="GO" id="GO:0008837">
    <property type="term" value="F:diaminopimelate epimerase activity"/>
    <property type="evidence" value="ECO:0007669"/>
    <property type="project" value="UniProtKB-UniRule"/>
</dbReference>
<dbReference type="HAMAP" id="MF_00197">
    <property type="entry name" value="DAP_epimerase"/>
    <property type="match status" value="1"/>
</dbReference>
<keyword evidence="3" id="KW-0028">Amino-acid biosynthesis</keyword>
<dbReference type="GO" id="GO:0009089">
    <property type="term" value="P:lysine biosynthetic process via diaminopimelate"/>
    <property type="evidence" value="ECO:0007669"/>
    <property type="project" value="UniProtKB-UniRule"/>
</dbReference>
<evidence type="ECO:0000256" key="1">
    <source>
        <dbReference type="ARBA" id="ARBA00010219"/>
    </source>
</evidence>
<keyword evidence="6" id="KW-1185">Reference proteome</keyword>
<feature type="binding site" evidence="3">
    <location>
        <begin position="222"/>
        <end position="223"/>
    </location>
    <ligand>
        <name>substrate</name>
    </ligand>
</feature>
<dbReference type="Pfam" id="PF01678">
    <property type="entry name" value="DAP_epimerase"/>
    <property type="match status" value="2"/>
</dbReference>
<dbReference type="Gene3D" id="3.10.310.10">
    <property type="entry name" value="Diaminopimelate Epimerase, Chain A, domain 1"/>
    <property type="match status" value="2"/>
</dbReference>
<comment type="caution">
    <text evidence="5">The sequence shown here is derived from an EMBL/GenBank/DDBJ whole genome shotgun (WGS) entry which is preliminary data.</text>
</comment>
<dbReference type="EC" id="5.1.1.7" evidence="3 4"/>
<dbReference type="InterPro" id="IPR001653">
    <property type="entry name" value="DAP_epimerase_DapF"/>
</dbReference>
<feature type="binding site" evidence="3">
    <location>
        <position position="14"/>
    </location>
    <ligand>
        <name>substrate</name>
    </ligand>
</feature>
<comment type="subunit">
    <text evidence="3">Homodimer.</text>
</comment>
<comment type="similarity">
    <text evidence="1 3">Belongs to the diaminopimelate epimerase family.</text>
</comment>
<dbReference type="UniPathway" id="UPA00034">
    <property type="reaction ID" value="UER00025"/>
</dbReference>
<evidence type="ECO:0000256" key="3">
    <source>
        <dbReference type="HAMAP-Rule" id="MF_00197"/>
    </source>
</evidence>
<dbReference type="GO" id="GO:0005829">
    <property type="term" value="C:cytosol"/>
    <property type="evidence" value="ECO:0007669"/>
    <property type="project" value="TreeGrafter"/>
</dbReference>
<proteinExistence type="inferred from homology"/>
<feature type="binding site" evidence="3">
    <location>
        <begin position="212"/>
        <end position="213"/>
    </location>
    <ligand>
        <name>substrate</name>
    </ligand>
</feature>
<evidence type="ECO:0000256" key="4">
    <source>
        <dbReference type="NCBIfam" id="TIGR00652"/>
    </source>
</evidence>
<dbReference type="EMBL" id="QRCT01000029">
    <property type="protein sequence ID" value="RDU23298.1"/>
    <property type="molecule type" value="Genomic_DNA"/>
</dbReference>
<comment type="subcellular location">
    <subcellularLocation>
        <location evidence="3">Cytoplasm</location>
    </subcellularLocation>
</comment>
<organism evidence="5 6">
    <name type="scientific">Anaerosacchariphilus polymeriproducens</name>
    <dbReference type="NCBI Taxonomy" id="1812858"/>
    <lineage>
        <taxon>Bacteria</taxon>
        <taxon>Bacillati</taxon>
        <taxon>Bacillota</taxon>
        <taxon>Clostridia</taxon>
        <taxon>Lachnospirales</taxon>
        <taxon>Lachnospiraceae</taxon>
        <taxon>Anaerosacchariphilus</taxon>
    </lineage>
</organism>
<keyword evidence="3" id="KW-0963">Cytoplasm</keyword>
<comment type="pathway">
    <text evidence="3">Amino-acid biosynthesis; L-lysine biosynthesis via DAP pathway; DL-2,6-diaminopimelate from LL-2,6-diaminopimelate: step 1/1.</text>
</comment>
<feature type="site" description="Could be important to modulate the pK values of the two catalytic cysteine residues" evidence="3">
    <location>
        <position position="212"/>
    </location>
</feature>
<dbReference type="OrthoDB" id="9805408at2"/>